<evidence type="ECO:0000256" key="2">
    <source>
        <dbReference type="ARBA" id="ARBA00022448"/>
    </source>
</evidence>
<evidence type="ECO:0000259" key="8">
    <source>
        <dbReference type="PROSITE" id="PS50928"/>
    </source>
</evidence>
<proteinExistence type="inferred from homology"/>
<dbReference type="NCBIfam" id="NF045473">
    <property type="entry name" value="Opp1C"/>
    <property type="match status" value="1"/>
</dbReference>
<dbReference type="PANTHER" id="PTHR43386">
    <property type="entry name" value="OLIGOPEPTIDE TRANSPORT SYSTEM PERMEASE PROTEIN APPC"/>
    <property type="match status" value="1"/>
</dbReference>
<evidence type="ECO:0000256" key="5">
    <source>
        <dbReference type="ARBA" id="ARBA00022989"/>
    </source>
</evidence>
<evidence type="ECO:0000256" key="1">
    <source>
        <dbReference type="ARBA" id="ARBA00004651"/>
    </source>
</evidence>
<name>A0A4P6HH45_9BACT</name>
<dbReference type="Pfam" id="PF12911">
    <property type="entry name" value="OppC_N"/>
    <property type="match status" value="1"/>
</dbReference>
<protein>
    <submittedName>
        <fullName evidence="9">Nickel ABC transporter permease subunit NikC</fullName>
    </submittedName>
</protein>
<dbReference type="CDD" id="cd06261">
    <property type="entry name" value="TM_PBP2"/>
    <property type="match status" value="1"/>
</dbReference>
<feature type="transmembrane region" description="Helical" evidence="7">
    <location>
        <begin position="192"/>
        <end position="215"/>
    </location>
</feature>
<dbReference type="InterPro" id="IPR035906">
    <property type="entry name" value="MetI-like_sf"/>
</dbReference>
<keyword evidence="5 7" id="KW-1133">Transmembrane helix</keyword>
<dbReference type="PANTHER" id="PTHR43386:SF1">
    <property type="entry name" value="D,D-DIPEPTIDE TRANSPORT SYSTEM PERMEASE PROTEIN DDPC-RELATED"/>
    <property type="match status" value="1"/>
</dbReference>
<evidence type="ECO:0000256" key="6">
    <source>
        <dbReference type="ARBA" id="ARBA00023136"/>
    </source>
</evidence>
<dbReference type="PROSITE" id="PS50928">
    <property type="entry name" value="ABC_TM1"/>
    <property type="match status" value="1"/>
</dbReference>
<evidence type="ECO:0000256" key="4">
    <source>
        <dbReference type="ARBA" id="ARBA00022692"/>
    </source>
</evidence>
<dbReference type="OrthoDB" id="9783218at2"/>
<feature type="transmembrane region" description="Helical" evidence="7">
    <location>
        <begin position="235"/>
        <end position="260"/>
    </location>
</feature>
<keyword evidence="10" id="KW-1185">Reference proteome</keyword>
<evidence type="ECO:0000313" key="9">
    <source>
        <dbReference type="EMBL" id="QAZ66433.1"/>
    </source>
</evidence>
<evidence type="ECO:0000313" key="10">
    <source>
        <dbReference type="Proteomes" id="UP000293296"/>
    </source>
</evidence>
<comment type="subcellular location">
    <subcellularLocation>
        <location evidence="1 7">Cell membrane</location>
        <topology evidence="1 7">Multi-pass membrane protein</topology>
    </subcellularLocation>
</comment>
<dbReference type="GO" id="GO:0005886">
    <property type="term" value="C:plasma membrane"/>
    <property type="evidence" value="ECO:0007669"/>
    <property type="project" value="UniProtKB-SubCell"/>
</dbReference>
<dbReference type="InterPro" id="IPR000515">
    <property type="entry name" value="MetI-like"/>
</dbReference>
<dbReference type="Gene3D" id="1.10.3720.10">
    <property type="entry name" value="MetI-like"/>
    <property type="match status" value="1"/>
</dbReference>
<dbReference type="GO" id="GO:0055085">
    <property type="term" value="P:transmembrane transport"/>
    <property type="evidence" value="ECO:0007669"/>
    <property type="project" value="InterPro"/>
</dbReference>
<accession>A0A4P6HH45</accession>
<dbReference type="SUPFAM" id="SSF161098">
    <property type="entry name" value="MetI-like"/>
    <property type="match status" value="1"/>
</dbReference>
<gene>
    <name evidence="9" type="ORF">C3Y92_03925</name>
</gene>
<dbReference type="Proteomes" id="UP000293296">
    <property type="component" value="Chromosome"/>
</dbReference>
<dbReference type="KEGG" id="dcb:C3Y92_03925"/>
<keyword evidence="6 7" id="KW-0472">Membrane</keyword>
<dbReference type="InterPro" id="IPR050366">
    <property type="entry name" value="BP-dependent_transpt_permease"/>
</dbReference>
<dbReference type="InterPro" id="IPR053474">
    <property type="entry name" value="Staphylopine_ABC_permease"/>
</dbReference>
<keyword evidence="3" id="KW-1003">Cell membrane</keyword>
<organism evidence="9 10">
    <name type="scientific">Solidesulfovibrio carbinolicus</name>
    <dbReference type="NCBI Taxonomy" id="296842"/>
    <lineage>
        <taxon>Bacteria</taxon>
        <taxon>Pseudomonadati</taxon>
        <taxon>Thermodesulfobacteriota</taxon>
        <taxon>Desulfovibrionia</taxon>
        <taxon>Desulfovibrionales</taxon>
        <taxon>Desulfovibrionaceae</taxon>
        <taxon>Solidesulfovibrio</taxon>
    </lineage>
</organism>
<feature type="transmembrane region" description="Helical" evidence="7">
    <location>
        <begin position="12"/>
        <end position="32"/>
    </location>
</feature>
<keyword evidence="2 7" id="KW-0813">Transport</keyword>
<sequence>MLRNLLEDRVALLCLAVIGLTVLAGLFAPYVAPHDPLAGNILYKFKSMSWNYPLGTDQQGRCVFSRLIYGIKPTILLSLLTMAATITLGAAYGLVSGSAGGMIDEALMRFCDVMLSFPSQVMILAVVGMLGVGMENVIIANILIKWAFYARMIRGSVLGYRNRNYVVFSRTTGSGSWFILSRHMLPAVLPEIVVLASLDTGWVILNISTLSFLGLGVQAPAPEWGAMLNEARQVIVAHPGQMLAPGLAVLTLVAAFNMLGDSLRDALEIKGSGR</sequence>
<comment type="similarity">
    <text evidence="7">Belongs to the binding-protein-dependent transport system permease family.</text>
</comment>
<dbReference type="Pfam" id="PF00528">
    <property type="entry name" value="BPD_transp_1"/>
    <property type="match status" value="1"/>
</dbReference>
<feature type="domain" description="ABC transmembrane type-1" evidence="8">
    <location>
        <begin position="71"/>
        <end position="260"/>
    </location>
</feature>
<evidence type="ECO:0000256" key="3">
    <source>
        <dbReference type="ARBA" id="ARBA00022475"/>
    </source>
</evidence>
<feature type="transmembrane region" description="Helical" evidence="7">
    <location>
        <begin position="75"/>
        <end position="100"/>
    </location>
</feature>
<dbReference type="RefSeq" id="WP_129349696.1">
    <property type="nucleotide sequence ID" value="NZ_CP026538.1"/>
</dbReference>
<dbReference type="EMBL" id="CP026538">
    <property type="protein sequence ID" value="QAZ66433.1"/>
    <property type="molecule type" value="Genomic_DNA"/>
</dbReference>
<keyword evidence="4 7" id="KW-0812">Transmembrane</keyword>
<dbReference type="InterPro" id="IPR025966">
    <property type="entry name" value="OppC_N"/>
</dbReference>
<evidence type="ECO:0000256" key="7">
    <source>
        <dbReference type="RuleBase" id="RU363032"/>
    </source>
</evidence>
<feature type="transmembrane region" description="Helical" evidence="7">
    <location>
        <begin position="121"/>
        <end position="144"/>
    </location>
</feature>
<reference evidence="9 10" key="1">
    <citation type="submission" date="2018-02" db="EMBL/GenBank/DDBJ databases">
        <title>Genome sequence of Desulfovibrio carbinolicus DSM 3852.</title>
        <authorList>
            <person name="Wilbanks E."/>
            <person name="Skennerton C.T."/>
            <person name="Orphan V.J."/>
        </authorList>
    </citation>
    <scope>NUCLEOTIDE SEQUENCE [LARGE SCALE GENOMIC DNA]</scope>
    <source>
        <strain evidence="9 10">DSM 3852</strain>
    </source>
</reference>
<dbReference type="AlphaFoldDB" id="A0A4P6HH45"/>